<sequence length="877" mass="98215">MLGSEQFNSKPKRGIEFLQHYGILRTPLDPTELAHFLRENPRLDKRMIGEYLSDRKNGEVLAAYVRQFNFKGVQIDEALRVYLEAFRLPGEAPLIQRVMEHFAEHWYCANDKPFADVDSAFTLAYAILMLNTDQHNPNSKKQNAPMTASDFKKNLSGMNGTGDFDPKLLDAIYMSINKNEIVMPSEQTGLVRENYLWKCLLRRALTSQADFIHVQTGTLDPDLFDIIWGPTVSALSFIFDKTSDPAVQSKAVDGFIRSAAIAAHHGMSDVLDNLVISLCKFTTLLTIGDVSYSLDVAFLMCSQVSLGRNNKALLALRLVFALTANHADILRYGWHSLLDCLLQLFRASLLPDELVEAEDFVSPSHRVRLTTRGCFSASYWTSIGSIMAAGGQLDDSAATRLAVDTVAQCEIAQLIKDTKFLVDASLVELIKVSIAPSHPTVTNAAPAFSLPTPTASYYPTFFASGGGVMLTEDCRIFCLELLVRVLLHNRDRMTTIWPNVQYYLADLLLTAPEPGPLVERVVVGFLRLATCLLRRHEMTSQVSPIPHVCSSLDIYRINAHISRIHGITHQSRYLHYKLTALHPNINELVDWEITHYLTWSVVVPRPTDRVSKRSVQPHQLVSSDVLALPIWIGLRDAVTLERAADCLAFLVRDPAHITPDNFQVRSQVGNRCTSVPCSSVSKELGEDSNVLMQRSSAHTLLDLIHLLLTRATSIYTEWKYTGCSTGPLCGTDSGTVDANYLWPNCWRPLLQAIARLCCDCRREVRTDALAYLHRVLLIAMEEAAAVANSAKSPKANRSGRASSVQYHAVEYADPRMRAIPLLTKVFLQHLRPLHESENFHVLWTRMLAYMEQYMQASSSDSLVSSTDYSFSILAMYQ</sequence>
<dbReference type="GO" id="GO:0005793">
    <property type="term" value="C:endoplasmic reticulum-Golgi intermediate compartment"/>
    <property type="evidence" value="ECO:0007669"/>
    <property type="project" value="UniProtKB-SubCell"/>
</dbReference>
<dbReference type="GO" id="GO:0005085">
    <property type="term" value="F:guanyl-nucleotide exchange factor activity"/>
    <property type="evidence" value="ECO:0007669"/>
    <property type="project" value="InterPro"/>
</dbReference>
<dbReference type="Gene3D" id="1.10.1000.11">
    <property type="entry name" value="Arf Nucleotide-binding Site Opener,domain 2"/>
    <property type="match status" value="1"/>
</dbReference>
<dbReference type="FunFam" id="1.10.1000.11:FF:000007">
    <property type="entry name" value="Golgi-specific brefeldin A-resistance guanine nucleotide exchange factor 1"/>
    <property type="match status" value="1"/>
</dbReference>
<evidence type="ECO:0000259" key="5">
    <source>
        <dbReference type="PROSITE" id="PS50190"/>
    </source>
</evidence>
<dbReference type="Pfam" id="PF01369">
    <property type="entry name" value="Sec7"/>
    <property type="match status" value="1"/>
</dbReference>
<dbReference type="SMART" id="SM00222">
    <property type="entry name" value="Sec7"/>
    <property type="match status" value="1"/>
</dbReference>
<dbReference type="Pfam" id="PF23325">
    <property type="entry name" value="TPR_28"/>
    <property type="match status" value="1"/>
</dbReference>
<dbReference type="GO" id="GO:0005794">
    <property type="term" value="C:Golgi apparatus"/>
    <property type="evidence" value="ECO:0007669"/>
    <property type="project" value="UniProtKB-SubCell"/>
</dbReference>
<dbReference type="InterPro" id="IPR000904">
    <property type="entry name" value="Sec7_dom"/>
</dbReference>
<reference evidence="6 7" key="2">
    <citation type="submission" date="2018-11" db="EMBL/GenBank/DDBJ databases">
        <authorList>
            <consortium name="Pathogen Informatics"/>
        </authorList>
    </citation>
    <scope>NUCLEOTIDE SEQUENCE [LARGE SCALE GENOMIC DNA]</scope>
    <source>
        <strain evidence="6 7">Egypt</strain>
    </source>
</reference>
<evidence type="ECO:0000313" key="8">
    <source>
        <dbReference type="WBParaSite" id="ECPE_0001003901-mRNA-1"/>
    </source>
</evidence>
<dbReference type="InterPro" id="IPR035999">
    <property type="entry name" value="Sec7_dom_sf"/>
</dbReference>
<accession>A0A183ASS2</accession>
<dbReference type="WBParaSite" id="ECPE_0001003901-mRNA-1">
    <property type="protein sequence ID" value="ECPE_0001003901-mRNA-1"/>
    <property type="gene ID" value="ECPE_0001003901"/>
</dbReference>
<evidence type="ECO:0000256" key="3">
    <source>
        <dbReference type="ARBA" id="ARBA00022448"/>
    </source>
</evidence>
<dbReference type="Gene3D" id="1.10.220.20">
    <property type="match status" value="1"/>
</dbReference>
<dbReference type="EMBL" id="UZAN01048316">
    <property type="protein sequence ID" value="VDP86335.1"/>
    <property type="molecule type" value="Genomic_DNA"/>
</dbReference>
<dbReference type="GO" id="GO:0010256">
    <property type="term" value="P:endomembrane system organization"/>
    <property type="evidence" value="ECO:0007669"/>
    <property type="project" value="UniProtKB-ARBA"/>
</dbReference>
<evidence type="ECO:0000313" key="7">
    <source>
        <dbReference type="Proteomes" id="UP000272942"/>
    </source>
</evidence>
<keyword evidence="3" id="KW-0813">Transport</keyword>
<evidence type="ECO:0000256" key="4">
    <source>
        <dbReference type="ARBA" id="ARBA00023034"/>
    </source>
</evidence>
<dbReference type="CDD" id="cd00171">
    <property type="entry name" value="Sec7"/>
    <property type="match status" value="1"/>
</dbReference>
<evidence type="ECO:0000313" key="6">
    <source>
        <dbReference type="EMBL" id="VDP86335.1"/>
    </source>
</evidence>
<dbReference type="OrthoDB" id="10258608at2759"/>
<name>A0A183ASS2_9TREM</name>
<proteinExistence type="predicted"/>
<dbReference type="PROSITE" id="PS50190">
    <property type="entry name" value="SEC7"/>
    <property type="match status" value="1"/>
</dbReference>
<dbReference type="GO" id="GO:0032012">
    <property type="term" value="P:regulation of ARF protein signal transduction"/>
    <property type="evidence" value="ECO:0007669"/>
    <property type="project" value="InterPro"/>
</dbReference>
<dbReference type="SUPFAM" id="SSF48425">
    <property type="entry name" value="Sec7 domain"/>
    <property type="match status" value="1"/>
</dbReference>
<reference evidence="8" key="1">
    <citation type="submission" date="2016-06" db="UniProtKB">
        <authorList>
            <consortium name="WormBaseParasite"/>
        </authorList>
    </citation>
    <scope>IDENTIFICATION</scope>
</reference>
<dbReference type="InterPro" id="IPR056604">
    <property type="entry name" value="GBF1-like_TPR"/>
</dbReference>
<protein>
    <submittedName>
        <fullName evidence="8">SEC7 domain-containing protein</fullName>
    </submittedName>
</protein>
<evidence type="ECO:0000256" key="2">
    <source>
        <dbReference type="ARBA" id="ARBA00004399"/>
    </source>
</evidence>
<dbReference type="PANTHER" id="PTHR10663">
    <property type="entry name" value="GUANYL-NUCLEOTIDE EXCHANGE FACTOR"/>
    <property type="match status" value="1"/>
</dbReference>
<evidence type="ECO:0000256" key="1">
    <source>
        <dbReference type="ARBA" id="ARBA00004222"/>
    </source>
</evidence>
<comment type="subcellular location">
    <subcellularLocation>
        <location evidence="2">Endoplasmic reticulum-Golgi intermediate compartment</location>
    </subcellularLocation>
    <subcellularLocation>
        <location evidence="1">Golgi apparatus</location>
        <location evidence="1">cis-Golgi network</location>
    </subcellularLocation>
</comment>
<dbReference type="GO" id="GO:0016197">
    <property type="term" value="P:endosomal transport"/>
    <property type="evidence" value="ECO:0007669"/>
    <property type="project" value="UniProtKB-ARBA"/>
</dbReference>
<organism evidence="8">
    <name type="scientific">Echinostoma caproni</name>
    <dbReference type="NCBI Taxonomy" id="27848"/>
    <lineage>
        <taxon>Eukaryota</taxon>
        <taxon>Metazoa</taxon>
        <taxon>Spiralia</taxon>
        <taxon>Lophotrochozoa</taxon>
        <taxon>Platyhelminthes</taxon>
        <taxon>Trematoda</taxon>
        <taxon>Digenea</taxon>
        <taxon>Plagiorchiida</taxon>
        <taxon>Echinostomata</taxon>
        <taxon>Echinostomatoidea</taxon>
        <taxon>Echinostomatidae</taxon>
        <taxon>Echinostoma</taxon>
    </lineage>
</organism>
<keyword evidence="4" id="KW-0333">Golgi apparatus</keyword>
<gene>
    <name evidence="6" type="ORF">ECPE_LOCUS10007</name>
</gene>
<feature type="domain" description="SEC7" evidence="5">
    <location>
        <begin position="3"/>
        <end position="179"/>
    </location>
</feature>
<dbReference type="AlphaFoldDB" id="A0A183ASS2"/>
<dbReference type="Proteomes" id="UP000272942">
    <property type="component" value="Unassembled WGS sequence"/>
</dbReference>
<dbReference type="PANTHER" id="PTHR10663:SF388">
    <property type="entry name" value="GOLGI-SPECIFIC BREFELDIN A-RESISTANCE GUANINE NUCLEOTIDE EXCHANGE FACTOR 1"/>
    <property type="match status" value="1"/>
</dbReference>
<dbReference type="InterPro" id="IPR023394">
    <property type="entry name" value="Sec7_C_sf"/>
</dbReference>
<keyword evidence="7" id="KW-1185">Reference proteome</keyword>